<feature type="domain" description="HTH araC/xylS-type" evidence="4">
    <location>
        <begin position="181"/>
        <end position="279"/>
    </location>
</feature>
<dbReference type="InterPro" id="IPR009057">
    <property type="entry name" value="Homeodomain-like_sf"/>
</dbReference>
<dbReference type="SMART" id="SM00342">
    <property type="entry name" value="HTH_ARAC"/>
    <property type="match status" value="1"/>
</dbReference>
<evidence type="ECO:0000313" key="5">
    <source>
        <dbReference type="EMBL" id="SBV95915.1"/>
    </source>
</evidence>
<keyword evidence="1" id="KW-0805">Transcription regulation</keyword>
<dbReference type="GO" id="GO:0003700">
    <property type="term" value="F:DNA-binding transcription factor activity"/>
    <property type="evidence" value="ECO:0007669"/>
    <property type="project" value="InterPro"/>
</dbReference>
<dbReference type="RefSeq" id="WP_296947738.1">
    <property type="nucleotide sequence ID" value="NZ_LT599021.1"/>
</dbReference>
<sequence length="282" mass="32450">MKQEEIIKTFNFNTSAVEIELKDLSFIKELPKLLGMPHKVSFYQLLWLKEGEARHRIDFHEVVINSDQILVIAPGQVCEFDTVSEYEGKMILFTDSFFSVSETDSNFLYTSQILSLVKQNRVVSICPLLIGNLMQLLEEEMKVDTDKFKAGISQSILRIILFDAERSLNANQSIMIQNIASDFCNAVEKNFKKNKRLEYYTNLLAVGEKALSKEIKELTGDTPKVYIDKRVVLEAKRLLAYSSLSVKEIGFVLGFEEPTNFNNFFRKHVHQTPIQFREGTIK</sequence>
<dbReference type="Pfam" id="PF12833">
    <property type="entry name" value="HTH_18"/>
    <property type="match status" value="1"/>
</dbReference>
<accession>A0A212J9M9</accession>
<dbReference type="InterPro" id="IPR037923">
    <property type="entry name" value="HTH-like"/>
</dbReference>
<dbReference type="PANTHER" id="PTHR43280">
    <property type="entry name" value="ARAC-FAMILY TRANSCRIPTIONAL REGULATOR"/>
    <property type="match status" value="1"/>
</dbReference>
<proteinExistence type="predicted"/>
<organism evidence="5">
    <name type="scientific">uncultured Dysgonomonas sp</name>
    <dbReference type="NCBI Taxonomy" id="206096"/>
    <lineage>
        <taxon>Bacteria</taxon>
        <taxon>Pseudomonadati</taxon>
        <taxon>Bacteroidota</taxon>
        <taxon>Bacteroidia</taxon>
        <taxon>Bacteroidales</taxon>
        <taxon>Dysgonomonadaceae</taxon>
        <taxon>Dysgonomonas</taxon>
        <taxon>environmental samples</taxon>
    </lineage>
</organism>
<reference evidence="5" key="1">
    <citation type="submission" date="2016-04" db="EMBL/GenBank/DDBJ databases">
        <authorList>
            <person name="Evans L.H."/>
            <person name="Alamgir A."/>
            <person name="Owens N."/>
            <person name="Weber N.D."/>
            <person name="Virtaneva K."/>
            <person name="Barbian K."/>
            <person name="Babar A."/>
            <person name="Rosenke K."/>
        </authorList>
    </citation>
    <scope>NUCLEOTIDE SEQUENCE</scope>
    <source>
        <strain evidence="5">86-2</strain>
    </source>
</reference>
<dbReference type="PANTHER" id="PTHR43280:SF32">
    <property type="entry name" value="TRANSCRIPTIONAL REGULATORY PROTEIN"/>
    <property type="match status" value="1"/>
</dbReference>
<evidence type="ECO:0000259" key="4">
    <source>
        <dbReference type="PROSITE" id="PS01124"/>
    </source>
</evidence>
<evidence type="ECO:0000256" key="3">
    <source>
        <dbReference type="ARBA" id="ARBA00023163"/>
    </source>
</evidence>
<dbReference type="PROSITE" id="PS01124">
    <property type="entry name" value="HTH_ARAC_FAMILY_2"/>
    <property type="match status" value="1"/>
</dbReference>
<dbReference type="AlphaFoldDB" id="A0A212J9M9"/>
<keyword evidence="2" id="KW-0238">DNA-binding</keyword>
<dbReference type="EMBL" id="FLUL01000001">
    <property type="protein sequence ID" value="SBV95915.1"/>
    <property type="molecule type" value="Genomic_DNA"/>
</dbReference>
<name>A0A212J9M9_9BACT</name>
<dbReference type="GO" id="GO:0043565">
    <property type="term" value="F:sequence-specific DNA binding"/>
    <property type="evidence" value="ECO:0007669"/>
    <property type="project" value="InterPro"/>
</dbReference>
<dbReference type="Pfam" id="PF02311">
    <property type="entry name" value="AraC_binding"/>
    <property type="match status" value="1"/>
</dbReference>
<dbReference type="SUPFAM" id="SSF51215">
    <property type="entry name" value="Regulatory protein AraC"/>
    <property type="match status" value="1"/>
</dbReference>
<protein>
    <submittedName>
        <fullName evidence="5">Transcriptional regulator</fullName>
    </submittedName>
</protein>
<dbReference type="InterPro" id="IPR003313">
    <property type="entry name" value="AraC-bd"/>
</dbReference>
<evidence type="ECO:0000256" key="1">
    <source>
        <dbReference type="ARBA" id="ARBA00023015"/>
    </source>
</evidence>
<dbReference type="SUPFAM" id="SSF46689">
    <property type="entry name" value="Homeodomain-like"/>
    <property type="match status" value="1"/>
</dbReference>
<evidence type="ECO:0000256" key="2">
    <source>
        <dbReference type="ARBA" id="ARBA00023125"/>
    </source>
</evidence>
<dbReference type="InterPro" id="IPR018060">
    <property type="entry name" value="HTH_AraC"/>
</dbReference>
<keyword evidence="3" id="KW-0804">Transcription</keyword>
<gene>
    <name evidence="5" type="ORF">KL86DYS2_10997</name>
</gene>
<dbReference type="Gene3D" id="1.10.10.60">
    <property type="entry name" value="Homeodomain-like"/>
    <property type="match status" value="1"/>
</dbReference>